<evidence type="ECO:0000313" key="4">
    <source>
        <dbReference type="Proteomes" id="UP001302812"/>
    </source>
</evidence>
<sequence length="494" mass="53231">MDERAKIPVSLPSENPTQSYWQDPPDPIADLRTTEQLPSTADTVIIGSGITGAAVAWGLLQHSEPGPNPDGLGASIVMLEARQACSGATGRNGGHTKAASYRSFPAHASTLGVPAAAQIAQLELSNILAVHAFAREHGIPCDLEACNTVDIIYDEGDWAHACAAVEAMRAALPPGHPAAEYTLYSAEQARARFHVHDTHFGSKEEKVCGAVEYFAGSLSAYRFCVGVLRMCLDWGMNLQTGTPVVGLSRDVTATASTTDVVGGDGGDGVGAMWTVHTPRGAIRARRVVLATNGYTARIVPRFQGVLVPLRGQITAQRPGTAMPNGGCLPTTYSFCYKKGYEYMITRPQGSRFAGDVIIGGGLAREPDEGLLEFGTTDDTAVNERISRYLREATPRYFGSDWGDDDPAGRVRSEWTGIMGFSPDGFPFVGEVPGEKGLWASCGFQGHGMVLCWMCARALVEMVEGRDNEQLRDWFPDTYRITETRLAKKFEGRLH</sequence>
<dbReference type="GO" id="GO:0005737">
    <property type="term" value="C:cytoplasm"/>
    <property type="evidence" value="ECO:0007669"/>
    <property type="project" value="TreeGrafter"/>
</dbReference>
<evidence type="ECO:0000259" key="2">
    <source>
        <dbReference type="Pfam" id="PF01266"/>
    </source>
</evidence>
<accession>A0AAN6TAB3</accession>
<dbReference type="Gene3D" id="3.30.9.10">
    <property type="entry name" value="D-Amino Acid Oxidase, subunit A, domain 2"/>
    <property type="match status" value="1"/>
</dbReference>
<reference evidence="3" key="2">
    <citation type="submission" date="2023-05" db="EMBL/GenBank/DDBJ databases">
        <authorList>
            <consortium name="Lawrence Berkeley National Laboratory"/>
            <person name="Steindorff A."/>
            <person name="Hensen N."/>
            <person name="Bonometti L."/>
            <person name="Westerberg I."/>
            <person name="Brannstrom I.O."/>
            <person name="Guillou S."/>
            <person name="Cros-Aarteil S."/>
            <person name="Calhoun S."/>
            <person name="Haridas S."/>
            <person name="Kuo A."/>
            <person name="Mondo S."/>
            <person name="Pangilinan J."/>
            <person name="Riley R."/>
            <person name="Labutti K."/>
            <person name="Andreopoulos B."/>
            <person name="Lipzen A."/>
            <person name="Chen C."/>
            <person name="Yanf M."/>
            <person name="Daum C."/>
            <person name="Ng V."/>
            <person name="Clum A."/>
            <person name="Ohm R."/>
            <person name="Martin F."/>
            <person name="Silar P."/>
            <person name="Natvig D."/>
            <person name="Lalanne C."/>
            <person name="Gautier V."/>
            <person name="Ament-Velasquez S.L."/>
            <person name="Kruys A."/>
            <person name="Hutchinson M.I."/>
            <person name="Powell A.J."/>
            <person name="Barry K."/>
            <person name="Miller A.N."/>
            <person name="Grigoriev I.V."/>
            <person name="Debuchy R."/>
            <person name="Gladieux P."/>
            <person name="Thoren M.H."/>
            <person name="Johannesson H."/>
        </authorList>
    </citation>
    <scope>NUCLEOTIDE SEQUENCE</scope>
    <source>
        <strain evidence="3">CBS 508.74</strain>
    </source>
</reference>
<gene>
    <name evidence="3" type="ORF">N656DRAFT_756738</name>
</gene>
<keyword evidence="4" id="KW-1185">Reference proteome</keyword>
<dbReference type="InterPro" id="IPR036188">
    <property type="entry name" value="FAD/NAD-bd_sf"/>
</dbReference>
<dbReference type="AlphaFoldDB" id="A0AAN6TAB3"/>
<dbReference type="SUPFAM" id="SSF51905">
    <property type="entry name" value="FAD/NAD(P)-binding domain"/>
    <property type="match status" value="1"/>
</dbReference>
<dbReference type="InterPro" id="IPR006076">
    <property type="entry name" value="FAD-dep_OxRdtase"/>
</dbReference>
<name>A0AAN6TAB3_9PEZI</name>
<dbReference type="GeneID" id="89937250"/>
<dbReference type="EMBL" id="MU853348">
    <property type="protein sequence ID" value="KAK4111010.1"/>
    <property type="molecule type" value="Genomic_DNA"/>
</dbReference>
<protein>
    <submittedName>
        <fullName evidence="3">FAD dependent oxidoreductase</fullName>
    </submittedName>
</protein>
<feature type="domain" description="FAD dependent oxidoreductase" evidence="2">
    <location>
        <begin position="42"/>
        <end position="461"/>
    </location>
</feature>
<dbReference type="RefSeq" id="XP_064668580.1">
    <property type="nucleotide sequence ID" value="XM_064813125.1"/>
</dbReference>
<feature type="compositionally biased region" description="Polar residues" evidence="1">
    <location>
        <begin position="12"/>
        <end position="21"/>
    </location>
</feature>
<evidence type="ECO:0000256" key="1">
    <source>
        <dbReference type="SAM" id="MobiDB-lite"/>
    </source>
</evidence>
<dbReference type="PANTHER" id="PTHR13847">
    <property type="entry name" value="SARCOSINE DEHYDROGENASE-RELATED"/>
    <property type="match status" value="1"/>
</dbReference>
<comment type="caution">
    <text evidence="3">The sequence shown here is derived from an EMBL/GenBank/DDBJ whole genome shotgun (WGS) entry which is preliminary data.</text>
</comment>
<organism evidence="3 4">
    <name type="scientific">Canariomyces notabilis</name>
    <dbReference type="NCBI Taxonomy" id="2074819"/>
    <lineage>
        <taxon>Eukaryota</taxon>
        <taxon>Fungi</taxon>
        <taxon>Dikarya</taxon>
        <taxon>Ascomycota</taxon>
        <taxon>Pezizomycotina</taxon>
        <taxon>Sordariomycetes</taxon>
        <taxon>Sordariomycetidae</taxon>
        <taxon>Sordariales</taxon>
        <taxon>Chaetomiaceae</taxon>
        <taxon>Canariomyces</taxon>
    </lineage>
</organism>
<reference evidence="3" key="1">
    <citation type="journal article" date="2023" name="Mol. Phylogenet. Evol.">
        <title>Genome-scale phylogeny and comparative genomics of the fungal order Sordariales.</title>
        <authorList>
            <person name="Hensen N."/>
            <person name="Bonometti L."/>
            <person name="Westerberg I."/>
            <person name="Brannstrom I.O."/>
            <person name="Guillou S."/>
            <person name="Cros-Aarteil S."/>
            <person name="Calhoun S."/>
            <person name="Haridas S."/>
            <person name="Kuo A."/>
            <person name="Mondo S."/>
            <person name="Pangilinan J."/>
            <person name="Riley R."/>
            <person name="LaButti K."/>
            <person name="Andreopoulos B."/>
            <person name="Lipzen A."/>
            <person name="Chen C."/>
            <person name="Yan M."/>
            <person name="Daum C."/>
            <person name="Ng V."/>
            <person name="Clum A."/>
            <person name="Steindorff A."/>
            <person name="Ohm R.A."/>
            <person name="Martin F."/>
            <person name="Silar P."/>
            <person name="Natvig D.O."/>
            <person name="Lalanne C."/>
            <person name="Gautier V."/>
            <person name="Ament-Velasquez S.L."/>
            <person name="Kruys A."/>
            <person name="Hutchinson M.I."/>
            <person name="Powell A.J."/>
            <person name="Barry K."/>
            <person name="Miller A.N."/>
            <person name="Grigoriev I.V."/>
            <person name="Debuchy R."/>
            <person name="Gladieux P."/>
            <person name="Hiltunen Thoren M."/>
            <person name="Johannesson H."/>
        </authorList>
    </citation>
    <scope>NUCLEOTIDE SEQUENCE</scope>
    <source>
        <strain evidence="3">CBS 508.74</strain>
    </source>
</reference>
<proteinExistence type="predicted"/>
<feature type="region of interest" description="Disordered" evidence="1">
    <location>
        <begin position="1"/>
        <end position="24"/>
    </location>
</feature>
<dbReference type="Gene3D" id="3.50.50.60">
    <property type="entry name" value="FAD/NAD(P)-binding domain"/>
    <property type="match status" value="1"/>
</dbReference>
<dbReference type="PANTHER" id="PTHR13847:SF284">
    <property type="entry name" value="FAD DEPENDENT OXIDOREDUCTASE DOMAIN-CONTAINING PROTEIN"/>
    <property type="match status" value="1"/>
</dbReference>
<dbReference type="Proteomes" id="UP001302812">
    <property type="component" value="Unassembled WGS sequence"/>
</dbReference>
<evidence type="ECO:0000313" key="3">
    <source>
        <dbReference type="EMBL" id="KAK4111010.1"/>
    </source>
</evidence>
<dbReference type="Pfam" id="PF01266">
    <property type="entry name" value="DAO"/>
    <property type="match status" value="1"/>
</dbReference>